<dbReference type="GO" id="GO:0035371">
    <property type="term" value="C:microtubule plus-end"/>
    <property type="evidence" value="ECO:0007669"/>
    <property type="project" value="TreeGrafter"/>
</dbReference>
<dbReference type="GO" id="GO:0007051">
    <property type="term" value="P:spindle organization"/>
    <property type="evidence" value="ECO:0007669"/>
    <property type="project" value="InterPro"/>
</dbReference>
<dbReference type="GO" id="GO:0051988">
    <property type="term" value="P:regulation of attachment of spindle microtubules to kinetochore"/>
    <property type="evidence" value="ECO:0007669"/>
    <property type="project" value="InterPro"/>
</dbReference>
<organism evidence="3 4">
    <name type="scientific">Knipowitschia caucasica</name>
    <name type="common">Caucasian dwarf goby</name>
    <name type="synonym">Pomatoschistus caucasicus</name>
    <dbReference type="NCBI Taxonomy" id="637954"/>
    <lineage>
        <taxon>Eukaryota</taxon>
        <taxon>Metazoa</taxon>
        <taxon>Chordata</taxon>
        <taxon>Craniata</taxon>
        <taxon>Vertebrata</taxon>
        <taxon>Euteleostomi</taxon>
        <taxon>Actinopterygii</taxon>
        <taxon>Neopterygii</taxon>
        <taxon>Teleostei</taxon>
        <taxon>Neoteleostei</taxon>
        <taxon>Acanthomorphata</taxon>
        <taxon>Gobiaria</taxon>
        <taxon>Gobiiformes</taxon>
        <taxon>Gobioidei</taxon>
        <taxon>Gobiidae</taxon>
        <taxon>Gobiinae</taxon>
        <taxon>Knipowitschia</taxon>
    </lineage>
</organism>
<dbReference type="AlphaFoldDB" id="A0AAV2KFE8"/>
<evidence type="ECO:0000256" key="2">
    <source>
        <dbReference type="SAM" id="MobiDB-lite"/>
    </source>
</evidence>
<dbReference type="InterPro" id="IPR033373">
    <property type="entry name" value="SKAP"/>
</dbReference>
<feature type="coiled-coil region" evidence="1">
    <location>
        <begin position="41"/>
        <end position="100"/>
    </location>
</feature>
<reference evidence="3 4" key="1">
    <citation type="submission" date="2024-04" db="EMBL/GenBank/DDBJ databases">
        <authorList>
            <person name="Waldvogel A.-M."/>
            <person name="Schoenle A."/>
        </authorList>
    </citation>
    <scope>NUCLEOTIDE SEQUENCE [LARGE SCALE GENOMIC DNA]</scope>
</reference>
<feature type="region of interest" description="Disordered" evidence="2">
    <location>
        <begin position="1"/>
        <end position="39"/>
    </location>
</feature>
<name>A0AAV2KFE8_KNICA</name>
<sequence length="194" mass="21908">MSKIPTGLPPQKKTGRKVEDDKDDVPRKNVVSKPVKGFSTRHSVEAELKEQNQNLRATNEELQKHITHTQHTVTELQQQNNHLQEEKMKAEKQLRECHVLLVSAHIDPVLGEREAAHHAEEQRKEVMSASTDLLQNLKTFSDFSSEQCCQLQDIQGPLCALTTAQQQMEQESVSFALEAAQLEQALIEAEALLL</sequence>
<dbReference type="GO" id="GO:0000776">
    <property type="term" value="C:kinetochore"/>
    <property type="evidence" value="ECO:0007669"/>
    <property type="project" value="InterPro"/>
</dbReference>
<proteinExistence type="predicted"/>
<evidence type="ECO:0000313" key="3">
    <source>
        <dbReference type="EMBL" id="CAL1586665.1"/>
    </source>
</evidence>
<gene>
    <name evidence="3" type="ORF">KC01_LOCUS16686</name>
</gene>
<dbReference type="GO" id="GO:0034451">
    <property type="term" value="C:centriolar satellite"/>
    <property type="evidence" value="ECO:0007669"/>
    <property type="project" value="TreeGrafter"/>
</dbReference>
<keyword evidence="1" id="KW-0175">Coiled coil</keyword>
<dbReference type="PANTHER" id="PTHR31940:SF2">
    <property type="entry name" value="SMALL KINETOCHORE-ASSOCIATED PROTEIN"/>
    <property type="match status" value="1"/>
</dbReference>
<dbReference type="GO" id="GO:0072686">
    <property type="term" value="C:mitotic spindle"/>
    <property type="evidence" value="ECO:0007669"/>
    <property type="project" value="TreeGrafter"/>
</dbReference>
<protein>
    <submittedName>
        <fullName evidence="3">Uncharacterized protein</fullName>
    </submittedName>
</protein>
<dbReference type="EMBL" id="OZ035839">
    <property type="protein sequence ID" value="CAL1586665.1"/>
    <property type="molecule type" value="Genomic_DNA"/>
</dbReference>
<accession>A0AAV2KFE8</accession>
<dbReference type="GO" id="GO:0000070">
    <property type="term" value="P:mitotic sister chromatid segregation"/>
    <property type="evidence" value="ECO:0007669"/>
    <property type="project" value="TreeGrafter"/>
</dbReference>
<dbReference type="Proteomes" id="UP001497482">
    <property type="component" value="Chromosome 17"/>
</dbReference>
<evidence type="ECO:0000256" key="1">
    <source>
        <dbReference type="SAM" id="Coils"/>
    </source>
</evidence>
<feature type="compositionally biased region" description="Basic and acidic residues" evidence="2">
    <location>
        <begin position="16"/>
        <end position="27"/>
    </location>
</feature>
<keyword evidence="4" id="KW-1185">Reference proteome</keyword>
<evidence type="ECO:0000313" key="4">
    <source>
        <dbReference type="Proteomes" id="UP001497482"/>
    </source>
</evidence>
<dbReference type="PANTHER" id="PTHR31940">
    <property type="entry name" value="SMALL KINETOCHORE-ASSOCIATED PROTEIN"/>
    <property type="match status" value="1"/>
</dbReference>